<dbReference type="GO" id="GO:0051536">
    <property type="term" value="F:iron-sulfur cluster binding"/>
    <property type="evidence" value="ECO:0007669"/>
    <property type="project" value="UniProtKB-KW"/>
</dbReference>
<dbReference type="PANTHER" id="PTHR11228:SF7">
    <property type="entry name" value="PQQA PEPTIDE CYCLASE"/>
    <property type="match status" value="1"/>
</dbReference>
<dbReference type="PROSITE" id="PS51918">
    <property type="entry name" value="RADICAL_SAM"/>
    <property type="match status" value="1"/>
</dbReference>
<dbReference type="Pfam" id="PF04055">
    <property type="entry name" value="Radical_SAM"/>
    <property type="match status" value="1"/>
</dbReference>
<dbReference type="InterPro" id="IPR013785">
    <property type="entry name" value="Aldolase_TIM"/>
</dbReference>
<dbReference type="SFLD" id="SFLDS00029">
    <property type="entry name" value="Radical_SAM"/>
    <property type="match status" value="1"/>
</dbReference>
<evidence type="ECO:0000313" key="6">
    <source>
        <dbReference type="EMBL" id="HGT70783.1"/>
    </source>
</evidence>
<dbReference type="InterPro" id="IPR058240">
    <property type="entry name" value="rSAM_sf"/>
</dbReference>
<dbReference type="AlphaFoldDB" id="A0A7C4R5U8"/>
<gene>
    <name evidence="6" type="ORF">ENT43_00805</name>
</gene>
<evidence type="ECO:0000259" key="5">
    <source>
        <dbReference type="PROSITE" id="PS51918"/>
    </source>
</evidence>
<name>A0A7C4R5U8_UNCC3</name>
<protein>
    <submittedName>
        <fullName evidence="6">Radical SAM protein</fullName>
    </submittedName>
</protein>
<evidence type="ECO:0000256" key="3">
    <source>
        <dbReference type="ARBA" id="ARBA00023004"/>
    </source>
</evidence>
<dbReference type="InterPro" id="IPR006638">
    <property type="entry name" value="Elp3/MiaA/NifB-like_rSAM"/>
</dbReference>
<sequence length="375" mass="43711">MPKKRSKNPDLLFSDVIKERTPKVIDYYTKNKKNIPHLDRVTLIVTHRCNYRCTYCNGPHTGFNKDRLEEKKEMLKKDLNFEDFKKMISDWSDVGLTQIHFTGGEPTLNKDLLKMVRLASKKGILTSITTNGSANKKLYSNLIKSGMTEIRISIDAGEEKDYDHIVGVKKHFPKVIENIKEIVRMRDREKEDVFLVFNSVVGKINLEKTKDFLKFLISLKPNDIKILVVSMERDEISKKKSKEFIDELNGLIKGYPKDQFVLLRDKISKMFDPNAQGLKDNKTQKVMEHCFVSVTERTHTPSHYYPCSIYIRAFGKPIGKNTDSFEIQQEKLLNFVKNNDCRIDSICSRICTNCCKIYNNHVNKELKKWKKKTKK</sequence>
<dbReference type="PANTHER" id="PTHR11228">
    <property type="entry name" value="RADICAL SAM DOMAIN PROTEIN"/>
    <property type="match status" value="1"/>
</dbReference>
<reference evidence="6" key="1">
    <citation type="journal article" date="2020" name="mSystems">
        <title>Genome- and Community-Level Interaction Insights into Carbon Utilization and Element Cycling Functions of Hydrothermarchaeota in Hydrothermal Sediment.</title>
        <authorList>
            <person name="Zhou Z."/>
            <person name="Liu Y."/>
            <person name="Xu W."/>
            <person name="Pan J."/>
            <person name="Luo Z.H."/>
            <person name="Li M."/>
        </authorList>
    </citation>
    <scope>NUCLEOTIDE SEQUENCE [LARGE SCALE GENOMIC DNA]</scope>
    <source>
        <strain evidence="6">SpSt-579</strain>
    </source>
</reference>
<keyword evidence="3" id="KW-0408">Iron</keyword>
<dbReference type="SMART" id="SM00729">
    <property type="entry name" value="Elp3"/>
    <property type="match status" value="1"/>
</dbReference>
<keyword evidence="4" id="KW-0411">Iron-sulfur</keyword>
<dbReference type="CDD" id="cd01335">
    <property type="entry name" value="Radical_SAM"/>
    <property type="match status" value="1"/>
</dbReference>
<feature type="domain" description="Radical SAM core" evidence="5">
    <location>
        <begin position="35"/>
        <end position="258"/>
    </location>
</feature>
<dbReference type="InterPro" id="IPR050377">
    <property type="entry name" value="Radical_SAM_PqqE_MftC-like"/>
</dbReference>
<comment type="caution">
    <text evidence="6">The sequence shown here is derived from an EMBL/GenBank/DDBJ whole genome shotgun (WGS) entry which is preliminary data.</text>
</comment>
<accession>A0A7C4R5U8</accession>
<evidence type="ECO:0000256" key="4">
    <source>
        <dbReference type="ARBA" id="ARBA00023014"/>
    </source>
</evidence>
<dbReference type="SFLD" id="SFLDG01067">
    <property type="entry name" value="SPASM/twitch_domain_containing"/>
    <property type="match status" value="1"/>
</dbReference>
<dbReference type="GO" id="GO:0046872">
    <property type="term" value="F:metal ion binding"/>
    <property type="evidence" value="ECO:0007669"/>
    <property type="project" value="UniProtKB-KW"/>
</dbReference>
<keyword evidence="2" id="KW-0479">Metal-binding</keyword>
<dbReference type="InterPro" id="IPR007197">
    <property type="entry name" value="rSAM"/>
</dbReference>
<dbReference type="GO" id="GO:0003824">
    <property type="term" value="F:catalytic activity"/>
    <property type="evidence" value="ECO:0007669"/>
    <property type="project" value="InterPro"/>
</dbReference>
<evidence type="ECO:0000256" key="2">
    <source>
        <dbReference type="ARBA" id="ARBA00022723"/>
    </source>
</evidence>
<evidence type="ECO:0000256" key="1">
    <source>
        <dbReference type="ARBA" id="ARBA00022691"/>
    </source>
</evidence>
<proteinExistence type="predicted"/>
<dbReference type="SUPFAM" id="SSF102114">
    <property type="entry name" value="Radical SAM enzymes"/>
    <property type="match status" value="1"/>
</dbReference>
<dbReference type="EMBL" id="DSYQ01000003">
    <property type="protein sequence ID" value="HGT70783.1"/>
    <property type="molecule type" value="Genomic_DNA"/>
</dbReference>
<keyword evidence="1" id="KW-0949">S-adenosyl-L-methionine</keyword>
<dbReference type="Gene3D" id="3.20.20.70">
    <property type="entry name" value="Aldolase class I"/>
    <property type="match status" value="1"/>
</dbReference>
<organism evidence="6">
    <name type="scientific">candidate division CPR3 bacterium</name>
    <dbReference type="NCBI Taxonomy" id="2268181"/>
    <lineage>
        <taxon>Bacteria</taxon>
        <taxon>Bacteria division CPR3</taxon>
    </lineage>
</organism>